<evidence type="ECO:0000313" key="2">
    <source>
        <dbReference type="EMBL" id="QHO68951.1"/>
    </source>
</evidence>
<accession>A0A7L5AIK0</accession>
<proteinExistence type="predicted"/>
<dbReference type="EMBL" id="CP017146">
    <property type="protein sequence ID" value="QHO68951.1"/>
    <property type="molecule type" value="Genomic_DNA"/>
</dbReference>
<feature type="transmembrane region" description="Helical" evidence="1">
    <location>
        <begin position="6"/>
        <end position="39"/>
    </location>
</feature>
<keyword evidence="1" id="KW-0812">Transmembrane</keyword>
<evidence type="ECO:0000313" key="3">
    <source>
        <dbReference type="Proteomes" id="UP000464507"/>
    </source>
</evidence>
<reference evidence="2 3" key="1">
    <citation type="submission" date="2016-09" db="EMBL/GenBank/DDBJ databases">
        <title>Complete genome sequence of microbes from the polar regions.</title>
        <authorList>
            <person name="Liao L."/>
            <person name="Chen B."/>
        </authorList>
    </citation>
    <scope>NUCLEOTIDE SEQUENCE [LARGE SCALE GENOMIC DNA]</scope>
    <source>
        <strain evidence="2 3">ZS314</strain>
    </source>
</reference>
<gene>
    <name evidence="2" type="ORF">BHD05_04140</name>
</gene>
<evidence type="ECO:0000256" key="1">
    <source>
        <dbReference type="SAM" id="Phobius"/>
    </source>
</evidence>
<sequence length="70" mass="8146">MNPDDIIGIAGYGGLAILFWIVLVVGGFILSAWIMSLYVRLILKFSRRALDREYRYMRGDYYVPARTNRQ</sequence>
<keyword evidence="1" id="KW-0472">Membrane</keyword>
<keyword evidence="1" id="KW-1133">Transmembrane helix</keyword>
<name>A0A7L5AIK0_9MICO</name>
<dbReference type="Proteomes" id="UP000464507">
    <property type="component" value="Chromosome"/>
</dbReference>
<protein>
    <submittedName>
        <fullName evidence="2">Uncharacterized protein</fullName>
    </submittedName>
</protein>
<dbReference type="RefSeq" id="WP_161885313.1">
    <property type="nucleotide sequence ID" value="NZ_CP017146.1"/>
</dbReference>
<dbReference type="KEGG" id="mant:BHD05_04140"/>
<organism evidence="2 3">
    <name type="scientific">Marisediminicola antarctica</name>
    <dbReference type="NCBI Taxonomy" id="674079"/>
    <lineage>
        <taxon>Bacteria</taxon>
        <taxon>Bacillati</taxon>
        <taxon>Actinomycetota</taxon>
        <taxon>Actinomycetes</taxon>
        <taxon>Micrococcales</taxon>
        <taxon>Microbacteriaceae</taxon>
        <taxon>Marisediminicola</taxon>
    </lineage>
</organism>
<keyword evidence="3" id="KW-1185">Reference proteome</keyword>
<dbReference type="AlphaFoldDB" id="A0A7L5AIK0"/>